<evidence type="ECO:0000313" key="5">
    <source>
        <dbReference type="Proteomes" id="UP000027731"/>
    </source>
</evidence>
<gene>
    <name evidence="4" type="ORF">LR3_03385</name>
</gene>
<dbReference type="AlphaFoldDB" id="A0A073K2L0"/>
<feature type="transmembrane region" description="Helical" evidence="2">
    <location>
        <begin position="69"/>
        <end position="87"/>
    </location>
</feature>
<dbReference type="GO" id="GO:0080120">
    <property type="term" value="P:CAAX-box protein maturation"/>
    <property type="evidence" value="ECO:0007669"/>
    <property type="project" value="UniProtKB-ARBA"/>
</dbReference>
<feature type="transmembrane region" description="Helical" evidence="2">
    <location>
        <begin position="237"/>
        <end position="259"/>
    </location>
</feature>
<feature type="transmembrane region" description="Helical" evidence="2">
    <location>
        <begin position="9"/>
        <end position="30"/>
    </location>
</feature>
<name>A0A073K2L0_LIMRT</name>
<dbReference type="Proteomes" id="UP000027731">
    <property type="component" value="Unassembled WGS sequence"/>
</dbReference>
<feature type="transmembrane region" description="Helical" evidence="2">
    <location>
        <begin position="199"/>
        <end position="217"/>
    </location>
</feature>
<evidence type="ECO:0000259" key="3">
    <source>
        <dbReference type="Pfam" id="PF02517"/>
    </source>
</evidence>
<feature type="transmembrane region" description="Helical" evidence="2">
    <location>
        <begin position="290"/>
        <end position="310"/>
    </location>
</feature>
<evidence type="ECO:0000256" key="1">
    <source>
        <dbReference type="ARBA" id="ARBA00009067"/>
    </source>
</evidence>
<keyword evidence="2" id="KW-1133">Transmembrane helix</keyword>
<feature type="transmembrane region" description="Helical" evidence="2">
    <location>
        <begin position="157"/>
        <end position="178"/>
    </location>
</feature>
<evidence type="ECO:0000313" key="4">
    <source>
        <dbReference type="EMBL" id="KEK15908.1"/>
    </source>
</evidence>
<evidence type="ECO:0000256" key="2">
    <source>
        <dbReference type="SAM" id="Phobius"/>
    </source>
</evidence>
<feature type="transmembrane region" description="Helical" evidence="2">
    <location>
        <begin position="36"/>
        <end position="57"/>
    </location>
</feature>
<reference evidence="4 5" key="1">
    <citation type="submission" date="2014-06" db="EMBL/GenBank/DDBJ databases">
        <title>Genetic determinant of reutericyclin biosynthesis of Lactobacillus reuteri.</title>
        <authorList>
            <person name="Lin X."/>
            <person name="Duar R."/>
            <person name="Walter J."/>
            <person name="Gaenzle M."/>
        </authorList>
    </citation>
    <scope>NUCLEOTIDE SEQUENCE [LARGE SCALE GENOMIC DNA]</scope>
    <source>
        <strain evidence="4 5">LTH2584</strain>
    </source>
</reference>
<feature type="transmembrane region" description="Helical" evidence="2">
    <location>
        <begin position="266"/>
        <end position="284"/>
    </location>
</feature>
<dbReference type="Pfam" id="PF02517">
    <property type="entry name" value="Rce1-like"/>
    <property type="match status" value="1"/>
</dbReference>
<keyword evidence="2" id="KW-0472">Membrane</keyword>
<comment type="caution">
    <text evidence="4">The sequence shown here is derived from an EMBL/GenBank/DDBJ whole genome shotgun (WGS) entry which is preliminary data.</text>
</comment>
<feature type="domain" description="CAAX prenyl protease 2/Lysostaphin resistance protein A-like" evidence="3">
    <location>
        <begin position="230"/>
        <end position="329"/>
    </location>
</feature>
<keyword evidence="2" id="KW-0812">Transmembrane</keyword>
<dbReference type="EMBL" id="JOSX01000011">
    <property type="protein sequence ID" value="KEK15908.1"/>
    <property type="molecule type" value="Genomic_DNA"/>
</dbReference>
<feature type="transmembrane region" description="Helical" evidence="2">
    <location>
        <begin position="349"/>
        <end position="368"/>
    </location>
</feature>
<accession>A0A073K2L0</accession>
<dbReference type="GO" id="GO:0004175">
    <property type="term" value="F:endopeptidase activity"/>
    <property type="evidence" value="ECO:0007669"/>
    <property type="project" value="UniProtKB-ARBA"/>
</dbReference>
<feature type="transmembrane region" description="Helical" evidence="2">
    <location>
        <begin position="107"/>
        <end position="125"/>
    </location>
</feature>
<protein>
    <submittedName>
        <fullName evidence="4">Abortive infection protein</fullName>
    </submittedName>
</protein>
<dbReference type="PATRIC" id="fig|1598.90.peg.628"/>
<sequence>MTGNDYLRIWYRVQIGATLVILAMMMIRNYEFNRQTVALALLIMVIILGIGLVFELLPNMPLLVKKLNAWLQVITQPVILVFAWDVMVREIIVLLHLPSRGVVTMMIFYYFIMFAPFASVIGELMHWSIERLIFIAWLAQVVFTPLIALPTDLVDNHFLLLALSTGAVGAVAFFILTTTVMRTWHLSWPGLKPHWSGDFNWLIFAGLVVVDVIFTVLNTGEMPSLHRANWDFTLSAFEAAVMEETLFRFAILGILFYAWRNVKQRLPLALVTSSILFGVVHLTNYGPQEWSMTVLQAVSAAGIGLFFATVYVYTGQLWLAMVMHFLLDWTAFIASDSTLMTGKVTVQDWIGTGIELVVFIGIAVWMMFGQRRQVMERHVNRLTGEHQRFDFMIQY</sequence>
<comment type="similarity">
    <text evidence="1">Belongs to the UPF0177 family.</text>
</comment>
<feature type="transmembrane region" description="Helical" evidence="2">
    <location>
        <begin position="317"/>
        <end position="334"/>
    </location>
</feature>
<dbReference type="InterPro" id="IPR003675">
    <property type="entry name" value="Rce1/LyrA-like_dom"/>
</dbReference>
<organism evidence="4 5">
    <name type="scientific">Limosilactobacillus reuteri</name>
    <name type="common">Lactobacillus reuteri</name>
    <dbReference type="NCBI Taxonomy" id="1598"/>
    <lineage>
        <taxon>Bacteria</taxon>
        <taxon>Bacillati</taxon>
        <taxon>Bacillota</taxon>
        <taxon>Bacilli</taxon>
        <taxon>Lactobacillales</taxon>
        <taxon>Lactobacillaceae</taxon>
        <taxon>Limosilactobacillus</taxon>
    </lineage>
</organism>
<feature type="transmembrane region" description="Helical" evidence="2">
    <location>
        <begin position="132"/>
        <end position="151"/>
    </location>
</feature>
<proteinExistence type="inferred from homology"/>